<feature type="domain" description="Integrase catalytic" evidence="4">
    <location>
        <begin position="223"/>
        <end position="389"/>
    </location>
</feature>
<dbReference type="InterPro" id="IPR043502">
    <property type="entry name" value="DNA/RNA_pol_sf"/>
</dbReference>
<dbReference type="PROSITE" id="PS50994">
    <property type="entry name" value="INTEGRASE"/>
    <property type="match status" value="1"/>
</dbReference>
<dbReference type="GO" id="GO:0003964">
    <property type="term" value="F:RNA-directed DNA polymerase activity"/>
    <property type="evidence" value="ECO:0007669"/>
    <property type="project" value="UniProtKB-KW"/>
</dbReference>
<dbReference type="SUPFAM" id="SSF56672">
    <property type="entry name" value="DNA/RNA polymerases"/>
    <property type="match status" value="1"/>
</dbReference>
<comment type="caution">
    <text evidence="5">The sequence shown here is derived from an EMBL/GenBank/DDBJ whole genome shotgun (WGS) entry which is preliminary data.</text>
</comment>
<evidence type="ECO:0000256" key="2">
    <source>
        <dbReference type="ARBA" id="ARBA00022801"/>
    </source>
</evidence>
<dbReference type="InterPro" id="IPR039537">
    <property type="entry name" value="Retrotran_Ty1/copia-like"/>
</dbReference>
<accession>A0ABQ5GGG1</accession>
<organism evidence="5 6">
    <name type="scientific">Tanacetum coccineum</name>
    <dbReference type="NCBI Taxonomy" id="301880"/>
    <lineage>
        <taxon>Eukaryota</taxon>
        <taxon>Viridiplantae</taxon>
        <taxon>Streptophyta</taxon>
        <taxon>Embryophyta</taxon>
        <taxon>Tracheophyta</taxon>
        <taxon>Spermatophyta</taxon>
        <taxon>Magnoliopsida</taxon>
        <taxon>eudicotyledons</taxon>
        <taxon>Gunneridae</taxon>
        <taxon>Pentapetalae</taxon>
        <taxon>asterids</taxon>
        <taxon>campanulids</taxon>
        <taxon>Asterales</taxon>
        <taxon>Asteraceae</taxon>
        <taxon>Asteroideae</taxon>
        <taxon>Anthemideae</taxon>
        <taxon>Anthemidinae</taxon>
        <taxon>Tanacetum</taxon>
    </lineage>
</organism>
<dbReference type="InterPro" id="IPR036397">
    <property type="entry name" value="RNaseH_sf"/>
</dbReference>
<evidence type="ECO:0000256" key="3">
    <source>
        <dbReference type="SAM" id="MobiDB-lite"/>
    </source>
</evidence>
<keyword evidence="1" id="KW-0479">Metal-binding</keyword>
<feature type="compositionally biased region" description="Polar residues" evidence="3">
    <location>
        <begin position="522"/>
        <end position="532"/>
    </location>
</feature>
<dbReference type="Pfam" id="PF07727">
    <property type="entry name" value="RVT_2"/>
    <property type="match status" value="1"/>
</dbReference>
<dbReference type="PANTHER" id="PTHR42648">
    <property type="entry name" value="TRANSPOSASE, PUTATIVE-RELATED"/>
    <property type="match status" value="1"/>
</dbReference>
<dbReference type="Pfam" id="PF00665">
    <property type="entry name" value="rve"/>
    <property type="match status" value="1"/>
</dbReference>
<keyword evidence="2" id="KW-0378">Hydrolase</keyword>
<dbReference type="InterPro" id="IPR057670">
    <property type="entry name" value="SH3_retrovirus"/>
</dbReference>
<dbReference type="Pfam" id="PF25597">
    <property type="entry name" value="SH3_retrovirus"/>
    <property type="match status" value="1"/>
</dbReference>
<evidence type="ECO:0000256" key="1">
    <source>
        <dbReference type="ARBA" id="ARBA00022723"/>
    </source>
</evidence>
<keyword evidence="5" id="KW-0548">Nucleotidyltransferase</keyword>
<feature type="compositionally biased region" description="Basic and acidic residues" evidence="3">
    <location>
        <begin position="500"/>
        <end position="519"/>
    </location>
</feature>
<dbReference type="PANTHER" id="PTHR42648:SF29">
    <property type="entry name" value="RNA-DIRECTED DNA POLYMERASE"/>
    <property type="match status" value="1"/>
</dbReference>
<dbReference type="InterPro" id="IPR001584">
    <property type="entry name" value="Integrase_cat-core"/>
</dbReference>
<feature type="region of interest" description="Disordered" evidence="3">
    <location>
        <begin position="493"/>
        <end position="558"/>
    </location>
</feature>
<reference evidence="5" key="1">
    <citation type="journal article" date="2022" name="Int. J. Mol. Sci.">
        <title>Draft Genome of Tanacetum Coccineum: Genomic Comparison of Closely Related Tanacetum-Family Plants.</title>
        <authorList>
            <person name="Yamashiro T."/>
            <person name="Shiraishi A."/>
            <person name="Nakayama K."/>
            <person name="Satake H."/>
        </authorList>
    </citation>
    <scope>NUCLEOTIDE SEQUENCE</scope>
</reference>
<evidence type="ECO:0000259" key="4">
    <source>
        <dbReference type="PROSITE" id="PS50994"/>
    </source>
</evidence>
<dbReference type="InterPro" id="IPR025724">
    <property type="entry name" value="GAG-pre-integrase_dom"/>
</dbReference>
<keyword evidence="6" id="KW-1185">Reference proteome</keyword>
<evidence type="ECO:0000313" key="5">
    <source>
        <dbReference type="EMBL" id="GJT74604.1"/>
    </source>
</evidence>
<dbReference type="SUPFAM" id="SSF53098">
    <property type="entry name" value="Ribonuclease H-like"/>
    <property type="match status" value="1"/>
</dbReference>
<name>A0ABQ5GGG1_9ASTR</name>
<evidence type="ECO:0000313" key="6">
    <source>
        <dbReference type="Proteomes" id="UP001151760"/>
    </source>
</evidence>
<protein>
    <submittedName>
        <fullName evidence="5">RNA-directed DNA polymerase</fullName>
    </submittedName>
</protein>
<proteinExistence type="predicted"/>
<reference evidence="5" key="2">
    <citation type="submission" date="2022-01" db="EMBL/GenBank/DDBJ databases">
        <authorList>
            <person name="Yamashiro T."/>
            <person name="Shiraishi A."/>
            <person name="Satake H."/>
            <person name="Nakayama K."/>
        </authorList>
    </citation>
    <scope>NUCLEOTIDE SEQUENCE</scope>
</reference>
<keyword evidence="5" id="KW-0695">RNA-directed DNA polymerase</keyword>
<dbReference type="InterPro" id="IPR012337">
    <property type="entry name" value="RNaseH-like_sf"/>
</dbReference>
<dbReference type="Pfam" id="PF13976">
    <property type="entry name" value="gag_pre-integrs"/>
    <property type="match status" value="1"/>
</dbReference>
<keyword evidence="5" id="KW-0808">Transferase</keyword>
<dbReference type="Proteomes" id="UP001151760">
    <property type="component" value="Unassembled WGS sequence"/>
</dbReference>
<gene>
    <name evidence="5" type="ORF">Tco_1041329</name>
</gene>
<dbReference type="InterPro" id="IPR013103">
    <property type="entry name" value="RVT_2"/>
</dbReference>
<dbReference type="Gene3D" id="3.30.420.10">
    <property type="entry name" value="Ribonuclease H-like superfamily/Ribonuclease H"/>
    <property type="match status" value="1"/>
</dbReference>
<sequence length="894" mass="102004">MAKLIGYPEWWPGKKGEKNKGKAAYVKTKTGLIPGLTYEDYQLFLKHFSGTGNSEGTKPVANMTHKEDKEATHFEAPVVIPNGDSIPVKGKGDYILPGGTKVNGVLYVLDFKCNLLSVSRLSRDLQCCISFFPDFCVMQGLQRKNLIGAGRCEGGLYRMKMVQGRRAMATTVETWHKRLGHASKGKLGKIDFIKTCTIDFNNFCHSCAKAKHIRTPFPSSCIKTNAPFQLIHCDIWGGYRVPSYTGANYFLTIVDDFSRAVWVFLIKHKSEASKRLIDFHKMIEVQFEKQIKRIRCDNGGEFTSNNMLNFYNEKGILLETTCPHTPQQNGVVERKHRHLLETARALMFDANLPKQFWGECILTAAYVINRLPSKVIKNKTPFELLMNQKPDYEFLRVFGCLAYFTNTNTKGDKFEERGKPGVFLGYLTGTKGYKILDLETRKIIVSRNVNFYEQKFPFKNIEEINKDCVEEPIICHDCDCHDEPILAQNKEQNPMEQDQQMDHDQTNEPSGPHETHDGDETGQINDEGQPNNDEIETNEGGEAQAETRPTRPKTQPSRFKDFVVQVPPSLKHPTSTSNQVTSTVRYPISNFVSYDKFSTNHKAFLAAITNNEEPKCFKQAAQDARWREAMQKEVKALEKNGTWTLEYLPEGKRAIDSKWVYKIKFKPNGEVEKYKARLVAKGFNQMEGVDYHDTFAPVAKLVTVRTLLAIAVKRDWIIHQLDVNNAFLHGDLDEEVYMKIPQGFSNDNETRVCRLRKSLYGLKQASRNWYHKFTTFLRCLNFRQSKVDHSLFIYEAGSTMVVVLIYVDDIIITGNNLIKIQETKKQLDDEFNIKDLGPLKYFLGIEVAKTRDGLVLSQRKYTLDILEDSGKLGCKPSAFPIEEGLKLDKGESES</sequence>
<dbReference type="EMBL" id="BQNB010018455">
    <property type="protein sequence ID" value="GJT74604.1"/>
    <property type="molecule type" value="Genomic_DNA"/>
</dbReference>